<keyword evidence="3 4" id="KW-0732">Signal</keyword>
<evidence type="ECO:0000259" key="5">
    <source>
        <dbReference type="Pfam" id="PF13407"/>
    </source>
</evidence>
<evidence type="ECO:0000256" key="1">
    <source>
        <dbReference type="ARBA" id="ARBA00004196"/>
    </source>
</evidence>
<protein>
    <submittedName>
        <fullName evidence="6">Rhizopine-binding protein</fullName>
    </submittedName>
</protein>
<comment type="similarity">
    <text evidence="2">Belongs to the bacterial solute-binding protein 2 family.</text>
</comment>
<evidence type="ECO:0000256" key="3">
    <source>
        <dbReference type="ARBA" id="ARBA00022729"/>
    </source>
</evidence>
<dbReference type="EMBL" id="LGTK01000004">
    <property type="protein sequence ID" value="KPH78208.1"/>
    <property type="molecule type" value="Genomic_DNA"/>
</dbReference>
<gene>
    <name evidence="6" type="ORF">AFL42_02110</name>
</gene>
<dbReference type="RefSeq" id="WP_047185643.1">
    <property type="nucleotide sequence ID" value="NZ_JANKBL010000016.1"/>
</dbReference>
<dbReference type="Pfam" id="PF13407">
    <property type="entry name" value="Peripla_BP_4"/>
    <property type="match status" value="1"/>
</dbReference>
<dbReference type="Proteomes" id="UP000037854">
    <property type="component" value="Unassembled WGS sequence"/>
</dbReference>
<name>A0ABR5MMU7_9BACI</name>
<reference evidence="6 7" key="1">
    <citation type="submission" date="2015-07" db="EMBL/GenBank/DDBJ databases">
        <title>High-quality draft genome sequence of Oceanobacillus caeni HM6, a bacillus isolated from a human feces.</title>
        <authorList>
            <person name="Kumar J."/>
            <person name="Verma M.K."/>
            <person name="Pandey R."/>
            <person name="Bhambi M."/>
            <person name="Chauhan N."/>
        </authorList>
    </citation>
    <scope>NUCLEOTIDE SEQUENCE [LARGE SCALE GENOMIC DNA]</scope>
    <source>
        <strain evidence="6 7">HM6</strain>
    </source>
</reference>
<dbReference type="PANTHER" id="PTHR46847">
    <property type="entry name" value="D-ALLOSE-BINDING PERIPLASMIC PROTEIN-RELATED"/>
    <property type="match status" value="1"/>
</dbReference>
<dbReference type="PANTHER" id="PTHR46847:SF1">
    <property type="entry name" value="D-ALLOSE-BINDING PERIPLASMIC PROTEIN-RELATED"/>
    <property type="match status" value="1"/>
</dbReference>
<evidence type="ECO:0000313" key="6">
    <source>
        <dbReference type="EMBL" id="KPH78208.1"/>
    </source>
</evidence>
<dbReference type="Gene3D" id="3.40.50.2300">
    <property type="match status" value="2"/>
</dbReference>
<sequence length="318" mass="34997">MGWKKMSFSIIFLLTVLISGCSAAEDVSTEKEENQNDKIVIGVAHANYEDTFLNLLLDGVKEYVDEHSNEMKAEYIDAENDSNKQIEQAEKFIEQGVDAIMLIPVDVIAAELILEKAERADIPIVLMNRSSLETESVFIGSDDVSFGFMQMERVAQILKGKGNIAIINGPMGQESQVNRTKGNKQVIEKHKGMKVVSEGTANWNQDEAKSLMKTWIESDIKIDAVVANNDEMAIGAIEAAEEAGIRDEIIFAGIDGTPDGLQYIESKKLAVSVLQDAKEQGQTGMSTAFRMAKGETVAKEPIYIPAELIVKDNVAKYK</sequence>
<comment type="subcellular location">
    <subcellularLocation>
        <location evidence="1">Cell envelope</location>
    </subcellularLocation>
</comment>
<feature type="signal peptide" evidence="4">
    <location>
        <begin position="1"/>
        <end position="24"/>
    </location>
</feature>
<dbReference type="SUPFAM" id="SSF53822">
    <property type="entry name" value="Periplasmic binding protein-like I"/>
    <property type="match status" value="1"/>
</dbReference>
<comment type="caution">
    <text evidence="6">The sequence shown here is derived from an EMBL/GenBank/DDBJ whole genome shotgun (WGS) entry which is preliminary data.</text>
</comment>
<evidence type="ECO:0000256" key="2">
    <source>
        <dbReference type="ARBA" id="ARBA00007639"/>
    </source>
</evidence>
<organism evidence="6 7">
    <name type="scientific">Oceanobacillus caeni</name>
    <dbReference type="NCBI Taxonomy" id="405946"/>
    <lineage>
        <taxon>Bacteria</taxon>
        <taxon>Bacillati</taxon>
        <taxon>Bacillota</taxon>
        <taxon>Bacilli</taxon>
        <taxon>Bacillales</taxon>
        <taxon>Bacillaceae</taxon>
        <taxon>Oceanobacillus</taxon>
    </lineage>
</organism>
<keyword evidence="7" id="KW-1185">Reference proteome</keyword>
<feature type="chain" id="PRO_5046972973" evidence="4">
    <location>
        <begin position="25"/>
        <end position="318"/>
    </location>
</feature>
<dbReference type="PROSITE" id="PS51257">
    <property type="entry name" value="PROKAR_LIPOPROTEIN"/>
    <property type="match status" value="1"/>
</dbReference>
<dbReference type="InterPro" id="IPR028082">
    <property type="entry name" value="Peripla_BP_I"/>
</dbReference>
<evidence type="ECO:0000256" key="4">
    <source>
        <dbReference type="SAM" id="SignalP"/>
    </source>
</evidence>
<dbReference type="InterPro" id="IPR025997">
    <property type="entry name" value="SBP_2_dom"/>
</dbReference>
<feature type="domain" description="Periplasmic binding protein" evidence="5">
    <location>
        <begin position="41"/>
        <end position="295"/>
    </location>
</feature>
<proteinExistence type="inferred from homology"/>
<evidence type="ECO:0000313" key="7">
    <source>
        <dbReference type="Proteomes" id="UP000037854"/>
    </source>
</evidence>
<accession>A0ABR5MMU7</accession>